<accession>A0A4S4LD49</accession>
<dbReference type="OrthoDB" id="204980at2759"/>
<dbReference type="Pfam" id="PF10384">
    <property type="entry name" value="Scm3"/>
    <property type="match status" value="1"/>
</dbReference>
<dbReference type="Pfam" id="PF09260">
    <property type="entry name" value="A_amylase_dom_C"/>
    <property type="match status" value="1"/>
</dbReference>
<dbReference type="EC" id="3.2.1.1" evidence="4"/>
<evidence type="ECO:0000256" key="3">
    <source>
        <dbReference type="ARBA" id="ARBA00008061"/>
    </source>
</evidence>
<dbReference type="EMBL" id="SGPL01000763">
    <property type="protein sequence ID" value="THH07630.1"/>
    <property type="molecule type" value="Genomic_DNA"/>
</dbReference>
<dbReference type="SUPFAM" id="SSF51445">
    <property type="entry name" value="(Trans)glycosidases"/>
    <property type="match status" value="1"/>
</dbReference>
<dbReference type="PANTHER" id="PTHR10357">
    <property type="entry name" value="ALPHA-AMYLASE FAMILY MEMBER"/>
    <property type="match status" value="1"/>
</dbReference>
<evidence type="ECO:0000256" key="1">
    <source>
        <dbReference type="ARBA" id="ARBA00000548"/>
    </source>
</evidence>
<comment type="cofactor">
    <cofactor evidence="2">
        <name>Ca(2+)</name>
        <dbReference type="ChEBI" id="CHEBI:29108"/>
    </cofactor>
</comment>
<comment type="similarity">
    <text evidence="3">Belongs to the glycosyl hydrolase 13 family.</text>
</comment>
<keyword evidence="11" id="KW-0119">Carbohydrate metabolism</keyword>
<dbReference type="InterPro" id="IPR009072">
    <property type="entry name" value="Histone-fold"/>
</dbReference>
<proteinExistence type="inferred from homology"/>
<keyword evidence="6 14" id="KW-0732">Signal</keyword>
<dbReference type="GO" id="GO:0005509">
    <property type="term" value="F:calcium ion binding"/>
    <property type="evidence" value="ECO:0007669"/>
    <property type="project" value="InterPro"/>
</dbReference>
<evidence type="ECO:0000256" key="10">
    <source>
        <dbReference type="ARBA" id="ARBA00023180"/>
    </source>
</evidence>
<dbReference type="InterPro" id="IPR013780">
    <property type="entry name" value="Glyco_hydro_b"/>
</dbReference>
<evidence type="ECO:0000256" key="13">
    <source>
        <dbReference type="SAM" id="MobiDB-lite"/>
    </source>
</evidence>
<dbReference type="CDD" id="cd11319">
    <property type="entry name" value="AmyAc_euk_AmyA"/>
    <property type="match status" value="1"/>
</dbReference>
<feature type="compositionally biased region" description="Basic and acidic residues" evidence="13">
    <location>
        <begin position="928"/>
        <end position="939"/>
    </location>
</feature>
<gene>
    <name evidence="16" type="ORF">EW146_g9260</name>
</gene>
<sequence>MHLAISLLCSSLFAVLAYAAGAEQWRSRSIYQLVTDRFATTYDSALACDTEARRYCGGTWKGITNHLDYIQNMGFDAVWISPVSANLEGKTAHGEAFHGYWTQNFSSLNHHFGTAEDLRDLSDSLHKREMYLMFDIVINHMAAPALPSRNFTYDNFFYPFTKASYFHKQCFIQGDSDQNKTEQCWLGETSLPLPDLDTENTEVVDILNVWIERLVKEYKVDGIRIDTVKHIRKDFWPHFATSAGVFTLGEVLHNETSYIAPYTEVIDAVLDYPSWFPIVQAFQSPNGNIQELVNSITLAQRTYKNGLFLSGSFIENHDQPRFRSFTQDDALVRNAMMLPFIHDGMPIVYYGQEQGYEGRADPSNREARVTFYLEKPLVALFKSLNSARKSAIDSSHEYLSTPMRFLAVQNQSFAISKPPLLGLFTNIGSKTSKDVIWNVPDAGFDSNEPLVDILTCTKLNADVKGGVRMHAMYGMPRMIMPKKAIANGSMLCPEIIMVQQAISASHSAREKLGGMAKWALVGVTLAFLIGAASTFNGMQSFERPCLTDKNPPVLSLITPSASPPASRTSLHASSRLPEQPSPVKRARLIQKSSSDSPHPSSTSNAERFNSIDIESARKAAYAQLQNAWSQLAGRYTRRSLDEDDIIDLRSIDIVKDHGNIRSLSREDDYDELDALGPEADIQLGTRRVRALSVAYEKDPAYAADVQAFLEEEKAWKERASNRLEEYSEEENAPAGKIPRGIEDEDDGESEEGEEKHHGKIGPRAMSQAAKQPYRAHPPSDDDSEDELGAWVQDESSAIYRVVRDTTPLDDTDTGDDSPTPSVVPRTPHLQVSDDEVIEITDSDSSNENDSPTPSVVPRTPHLQVPDDEVIEITDSDSSKTTKTPKPKKTNFKGLKPEVVVIPRERSMIPASSMPVHKTTDTVQVSSVTEEKKQIKENRKAAPSNPILKRFRGRPMKPAEDLPVKVDRKGKGRAVDPPADTVD</sequence>
<dbReference type="Gene3D" id="2.60.40.1180">
    <property type="entry name" value="Golgi alpha-mannosidase II"/>
    <property type="match status" value="1"/>
</dbReference>
<dbReference type="PANTHER" id="PTHR10357:SF215">
    <property type="entry name" value="ALPHA-AMYLASE 1"/>
    <property type="match status" value="1"/>
</dbReference>
<evidence type="ECO:0000256" key="12">
    <source>
        <dbReference type="ARBA" id="ARBA00023295"/>
    </source>
</evidence>
<dbReference type="InterPro" id="IPR006047">
    <property type="entry name" value="GH13_cat_dom"/>
</dbReference>
<keyword evidence="9" id="KW-1015">Disulfide bond</keyword>
<dbReference type="FunFam" id="3.20.20.80:FF:000120">
    <property type="entry name" value="Alpha-amylase A"/>
    <property type="match status" value="1"/>
</dbReference>
<organism evidence="16 17">
    <name type="scientific">Bondarzewia mesenterica</name>
    <dbReference type="NCBI Taxonomy" id="1095465"/>
    <lineage>
        <taxon>Eukaryota</taxon>
        <taxon>Fungi</taxon>
        <taxon>Dikarya</taxon>
        <taxon>Basidiomycota</taxon>
        <taxon>Agaricomycotina</taxon>
        <taxon>Agaricomycetes</taxon>
        <taxon>Russulales</taxon>
        <taxon>Bondarzewiaceae</taxon>
        <taxon>Bondarzewia</taxon>
    </lineage>
</organism>
<comment type="caution">
    <text evidence="16">The sequence shown here is derived from an EMBL/GenBank/DDBJ whole genome shotgun (WGS) entry which is preliminary data.</text>
</comment>
<dbReference type="Pfam" id="PF00128">
    <property type="entry name" value="Alpha-amylase"/>
    <property type="match status" value="1"/>
</dbReference>
<reference evidence="16 17" key="1">
    <citation type="submission" date="2019-02" db="EMBL/GenBank/DDBJ databases">
        <title>Genome sequencing of the rare red list fungi Bondarzewia mesenterica.</title>
        <authorList>
            <person name="Buettner E."/>
            <person name="Kellner H."/>
        </authorList>
    </citation>
    <scope>NUCLEOTIDE SEQUENCE [LARGE SCALE GENOMIC DNA]</scope>
    <source>
        <strain evidence="16 17">DSM 108281</strain>
    </source>
</reference>
<feature type="compositionally biased region" description="Low complexity" evidence="13">
    <location>
        <begin position="592"/>
        <end position="603"/>
    </location>
</feature>
<evidence type="ECO:0000256" key="7">
    <source>
        <dbReference type="ARBA" id="ARBA00022801"/>
    </source>
</evidence>
<feature type="region of interest" description="Disordered" evidence="13">
    <location>
        <begin position="720"/>
        <end position="982"/>
    </location>
</feature>
<evidence type="ECO:0000259" key="15">
    <source>
        <dbReference type="SMART" id="SM00642"/>
    </source>
</evidence>
<dbReference type="GO" id="GO:0005634">
    <property type="term" value="C:nucleus"/>
    <property type="evidence" value="ECO:0007669"/>
    <property type="project" value="InterPro"/>
</dbReference>
<evidence type="ECO:0000256" key="11">
    <source>
        <dbReference type="ARBA" id="ARBA00023277"/>
    </source>
</evidence>
<keyword evidence="8" id="KW-0106">Calcium</keyword>
<keyword evidence="5" id="KW-0479">Metal-binding</keyword>
<name>A0A4S4LD49_9AGAM</name>
<feature type="region of interest" description="Disordered" evidence="13">
    <location>
        <begin position="552"/>
        <end position="608"/>
    </location>
</feature>
<dbReference type="Gene3D" id="1.10.20.10">
    <property type="entry name" value="Histone, subunit A"/>
    <property type="match status" value="1"/>
</dbReference>
<dbReference type="InterPro" id="IPR017853">
    <property type="entry name" value="GH"/>
</dbReference>
<keyword evidence="7" id="KW-0378">Hydrolase</keyword>
<dbReference type="GO" id="GO:0004556">
    <property type="term" value="F:alpha-amylase activity"/>
    <property type="evidence" value="ECO:0007669"/>
    <property type="project" value="UniProtKB-EC"/>
</dbReference>
<dbReference type="GO" id="GO:0016052">
    <property type="term" value="P:carbohydrate catabolic process"/>
    <property type="evidence" value="ECO:0007669"/>
    <property type="project" value="InterPro"/>
</dbReference>
<dbReference type="GO" id="GO:0046982">
    <property type="term" value="F:protein heterodimerization activity"/>
    <property type="evidence" value="ECO:0007669"/>
    <property type="project" value="InterPro"/>
</dbReference>
<dbReference type="AlphaFoldDB" id="A0A4S4LD49"/>
<feature type="compositionally biased region" description="Basic and acidic residues" evidence="13">
    <location>
        <begin position="956"/>
        <end position="968"/>
    </location>
</feature>
<evidence type="ECO:0000256" key="6">
    <source>
        <dbReference type="ARBA" id="ARBA00022729"/>
    </source>
</evidence>
<dbReference type="SUPFAM" id="SSF51011">
    <property type="entry name" value="Glycosyl hydrolase domain"/>
    <property type="match status" value="1"/>
</dbReference>
<keyword evidence="12" id="KW-0326">Glycosidase</keyword>
<keyword evidence="17" id="KW-1185">Reference proteome</keyword>
<evidence type="ECO:0000313" key="17">
    <source>
        <dbReference type="Proteomes" id="UP000310158"/>
    </source>
</evidence>
<dbReference type="Gene3D" id="3.20.20.80">
    <property type="entry name" value="Glycosidases"/>
    <property type="match status" value="1"/>
</dbReference>
<evidence type="ECO:0000256" key="2">
    <source>
        <dbReference type="ARBA" id="ARBA00001913"/>
    </source>
</evidence>
<dbReference type="InterPro" id="IPR018465">
    <property type="entry name" value="Scm3/HJURP"/>
</dbReference>
<feature type="signal peptide" evidence="14">
    <location>
        <begin position="1"/>
        <end position="19"/>
    </location>
</feature>
<keyword evidence="10" id="KW-0325">Glycoprotein</keyword>
<feature type="domain" description="Glycosyl hydrolase family 13 catalytic" evidence="15">
    <location>
        <begin position="32"/>
        <end position="388"/>
    </location>
</feature>
<evidence type="ECO:0000256" key="8">
    <source>
        <dbReference type="ARBA" id="ARBA00022837"/>
    </source>
</evidence>
<feature type="compositionally biased region" description="Acidic residues" evidence="13">
    <location>
        <begin position="832"/>
        <end position="846"/>
    </location>
</feature>
<dbReference type="Proteomes" id="UP000310158">
    <property type="component" value="Unassembled WGS sequence"/>
</dbReference>
<protein>
    <recommendedName>
        <fullName evidence="4">alpha-amylase</fullName>
        <ecNumber evidence="4">3.2.1.1</ecNumber>
    </recommendedName>
</protein>
<evidence type="ECO:0000313" key="16">
    <source>
        <dbReference type="EMBL" id="THH07630.1"/>
    </source>
</evidence>
<evidence type="ECO:0000256" key="5">
    <source>
        <dbReference type="ARBA" id="ARBA00022723"/>
    </source>
</evidence>
<evidence type="ECO:0000256" key="14">
    <source>
        <dbReference type="SAM" id="SignalP"/>
    </source>
</evidence>
<dbReference type="InterPro" id="IPR015340">
    <property type="entry name" value="A_amylase_C_dom"/>
</dbReference>
<feature type="chain" id="PRO_5020297065" description="alpha-amylase" evidence="14">
    <location>
        <begin position="20"/>
        <end position="982"/>
    </location>
</feature>
<dbReference type="SMART" id="SM00642">
    <property type="entry name" value="Aamy"/>
    <property type="match status" value="1"/>
</dbReference>
<comment type="catalytic activity">
    <reaction evidence="1">
        <text>Endohydrolysis of (1-&gt;4)-alpha-D-glucosidic linkages in polysaccharides containing three or more (1-&gt;4)-alpha-linked D-glucose units.</text>
        <dbReference type="EC" id="3.2.1.1"/>
    </reaction>
</comment>
<feature type="compositionally biased region" description="Acidic residues" evidence="13">
    <location>
        <begin position="865"/>
        <end position="874"/>
    </location>
</feature>
<evidence type="ECO:0000256" key="4">
    <source>
        <dbReference type="ARBA" id="ARBA00012595"/>
    </source>
</evidence>
<feature type="compositionally biased region" description="Acidic residues" evidence="13">
    <location>
        <begin position="742"/>
        <end position="752"/>
    </location>
</feature>
<dbReference type="GO" id="GO:0042393">
    <property type="term" value="F:histone binding"/>
    <property type="evidence" value="ECO:0007669"/>
    <property type="project" value="InterPro"/>
</dbReference>
<evidence type="ECO:0000256" key="9">
    <source>
        <dbReference type="ARBA" id="ARBA00023157"/>
    </source>
</evidence>